<keyword evidence="5 9" id="KW-0067">ATP-binding</keyword>
<evidence type="ECO:0000256" key="7">
    <source>
        <dbReference type="SAM" id="MobiDB-lite"/>
    </source>
</evidence>
<accession>A0ABQ6VK17</accession>
<evidence type="ECO:0000313" key="9">
    <source>
        <dbReference type="EMBL" id="KAB3522826.1"/>
    </source>
</evidence>
<gene>
    <name evidence="9" type="ORF">F8377_01255</name>
</gene>
<comment type="similarity">
    <text evidence="2">Belongs to the ABC transporter superfamily.</text>
</comment>
<dbReference type="SUPFAM" id="SSF52540">
    <property type="entry name" value="P-loop containing nucleoside triphosphate hydrolases"/>
    <property type="match status" value="1"/>
</dbReference>
<feature type="domain" description="ABC transporter" evidence="8">
    <location>
        <begin position="32"/>
        <end position="252"/>
    </location>
</feature>
<dbReference type="CDD" id="cd03225">
    <property type="entry name" value="ABC_cobalt_CbiO_domain1"/>
    <property type="match status" value="1"/>
</dbReference>
<evidence type="ECO:0000313" key="10">
    <source>
        <dbReference type="Proteomes" id="UP000436181"/>
    </source>
</evidence>
<comment type="caution">
    <text evidence="9">The sequence shown here is derived from an EMBL/GenBank/DDBJ whole genome shotgun (WGS) entry which is preliminary data.</text>
</comment>
<keyword evidence="6" id="KW-0046">Antibiotic resistance</keyword>
<dbReference type="Gene3D" id="3.40.50.300">
    <property type="entry name" value="P-loop containing nucleotide triphosphate hydrolases"/>
    <property type="match status" value="1"/>
</dbReference>
<dbReference type="PROSITE" id="PS50893">
    <property type="entry name" value="ABC_TRANSPORTER_2"/>
    <property type="match status" value="1"/>
</dbReference>
<dbReference type="InterPro" id="IPR027417">
    <property type="entry name" value="P-loop_NTPase"/>
</dbReference>
<name>A0ABQ6VK17_9CORY</name>
<dbReference type="SMART" id="SM00382">
    <property type="entry name" value="AAA"/>
    <property type="match status" value="1"/>
</dbReference>
<evidence type="ECO:0000256" key="6">
    <source>
        <dbReference type="ARBA" id="ARBA00023251"/>
    </source>
</evidence>
<keyword evidence="3" id="KW-0813">Transport</keyword>
<dbReference type="InterPro" id="IPR015856">
    <property type="entry name" value="ABC_transpr_CbiO/EcfA_su"/>
</dbReference>
<protein>
    <submittedName>
        <fullName evidence="9">ABC transporter ATP-binding protein</fullName>
    </submittedName>
</protein>
<feature type="region of interest" description="Disordered" evidence="7">
    <location>
        <begin position="1"/>
        <end position="38"/>
    </location>
</feature>
<comment type="subcellular location">
    <subcellularLocation>
        <location evidence="1">Cell membrane</location>
        <topology evidence="1">Peripheral membrane protein</topology>
    </subcellularLocation>
</comment>
<dbReference type="PROSITE" id="PS00211">
    <property type="entry name" value="ABC_TRANSPORTER_1"/>
    <property type="match status" value="1"/>
</dbReference>
<dbReference type="GO" id="GO:0005524">
    <property type="term" value="F:ATP binding"/>
    <property type="evidence" value="ECO:0007669"/>
    <property type="project" value="UniProtKB-KW"/>
</dbReference>
<dbReference type="Proteomes" id="UP000436181">
    <property type="component" value="Unassembled WGS sequence"/>
</dbReference>
<proteinExistence type="inferred from homology"/>
<evidence type="ECO:0000256" key="1">
    <source>
        <dbReference type="ARBA" id="ARBA00004202"/>
    </source>
</evidence>
<dbReference type="InterPro" id="IPR003439">
    <property type="entry name" value="ABC_transporter-like_ATP-bd"/>
</dbReference>
<evidence type="ECO:0000256" key="5">
    <source>
        <dbReference type="ARBA" id="ARBA00022840"/>
    </source>
</evidence>
<dbReference type="PANTHER" id="PTHR42711:SF5">
    <property type="entry name" value="ABC TRANSPORTER ATP-BINDING PROTEIN NATA"/>
    <property type="match status" value="1"/>
</dbReference>
<evidence type="ECO:0000259" key="8">
    <source>
        <dbReference type="PROSITE" id="PS50893"/>
    </source>
</evidence>
<feature type="compositionally biased region" description="Low complexity" evidence="7">
    <location>
        <begin position="8"/>
        <end position="28"/>
    </location>
</feature>
<dbReference type="Pfam" id="PF00005">
    <property type="entry name" value="ABC_tran"/>
    <property type="match status" value="1"/>
</dbReference>
<dbReference type="InterPro" id="IPR050763">
    <property type="entry name" value="ABC_transporter_ATP-binding"/>
</dbReference>
<reference evidence="9 10" key="1">
    <citation type="submission" date="2019-10" db="EMBL/GenBank/DDBJ databases">
        <title>Corynebacterium sp novel species isolated from the respiratory tract of Marmot.</title>
        <authorList>
            <person name="Zhang G."/>
        </authorList>
    </citation>
    <scope>NUCLEOTIDE SEQUENCE [LARGE SCALE GENOMIC DNA]</scope>
    <source>
        <strain evidence="9 10">336</strain>
    </source>
</reference>
<dbReference type="InterPro" id="IPR003593">
    <property type="entry name" value="AAA+_ATPase"/>
</dbReference>
<dbReference type="EMBL" id="WBZJ01000001">
    <property type="protein sequence ID" value="KAB3522826.1"/>
    <property type="molecule type" value="Genomic_DNA"/>
</dbReference>
<keyword evidence="10" id="KW-1185">Reference proteome</keyword>
<sequence length="263" mass="27927">MANHIPERSPAQPSRSSHSSPPHVAVPQQPRIHPTSLSFSYRHPGGAGVVAAEDLSITGEPTLLLGANGAGKTTLMRILAGQLRVRGLDRSGLPAVSYVPQFFTPIRGFTVREHVSYVAWLDGQKRATATKNADQWLDFVGLGDLANRSCAQLSGGQQAKVQLATALNSGAQLLLLDEPSASLDPLAKRELQDLYNSIVAAHTGVWVSTHQPHEVADPFTRVIVLHEGTVRYDGTIDGFRALGNGATADGDPAVVALAQATVR</sequence>
<dbReference type="PANTHER" id="PTHR42711">
    <property type="entry name" value="ABC TRANSPORTER ATP-BINDING PROTEIN"/>
    <property type="match status" value="1"/>
</dbReference>
<dbReference type="InterPro" id="IPR017871">
    <property type="entry name" value="ABC_transporter-like_CS"/>
</dbReference>
<keyword evidence="4" id="KW-0547">Nucleotide-binding</keyword>
<organism evidence="9 10">
    <name type="scientific">Corynebacterium zhongnanshanii</name>
    <dbReference type="NCBI Taxonomy" id="2768834"/>
    <lineage>
        <taxon>Bacteria</taxon>
        <taxon>Bacillati</taxon>
        <taxon>Actinomycetota</taxon>
        <taxon>Actinomycetes</taxon>
        <taxon>Mycobacteriales</taxon>
        <taxon>Corynebacteriaceae</taxon>
        <taxon>Corynebacterium</taxon>
    </lineage>
</organism>
<evidence type="ECO:0000256" key="2">
    <source>
        <dbReference type="ARBA" id="ARBA00005417"/>
    </source>
</evidence>
<evidence type="ECO:0000256" key="4">
    <source>
        <dbReference type="ARBA" id="ARBA00022741"/>
    </source>
</evidence>
<evidence type="ECO:0000256" key="3">
    <source>
        <dbReference type="ARBA" id="ARBA00022448"/>
    </source>
</evidence>